<keyword evidence="2" id="KW-1133">Transmembrane helix</keyword>
<feature type="domain" description="YMGG-like Gly-zipper" evidence="3">
    <location>
        <begin position="242"/>
        <end position="283"/>
    </location>
</feature>
<dbReference type="EMBL" id="FOBH01000003">
    <property type="protein sequence ID" value="SEK85389.1"/>
    <property type="molecule type" value="Genomic_DNA"/>
</dbReference>
<evidence type="ECO:0000313" key="4">
    <source>
        <dbReference type="EMBL" id="SEK85389.1"/>
    </source>
</evidence>
<organism evidence="4 5">
    <name type="scientific">Nitrosovibrio tenuis</name>
    <dbReference type="NCBI Taxonomy" id="1233"/>
    <lineage>
        <taxon>Bacteria</taxon>
        <taxon>Pseudomonadati</taxon>
        <taxon>Pseudomonadota</taxon>
        <taxon>Betaproteobacteria</taxon>
        <taxon>Nitrosomonadales</taxon>
        <taxon>Nitrosomonadaceae</taxon>
        <taxon>Nitrosovibrio</taxon>
    </lineage>
</organism>
<reference evidence="4 5" key="1">
    <citation type="submission" date="2016-10" db="EMBL/GenBank/DDBJ databases">
        <authorList>
            <person name="de Groot N.N."/>
        </authorList>
    </citation>
    <scope>NUCLEOTIDE SEQUENCE [LARGE SCALE GENOMIC DNA]</scope>
    <source>
        <strain evidence="4 5">Nv1</strain>
    </source>
</reference>
<feature type="transmembrane region" description="Helical" evidence="2">
    <location>
        <begin position="6"/>
        <end position="30"/>
    </location>
</feature>
<evidence type="ECO:0000256" key="1">
    <source>
        <dbReference type="SAM" id="MobiDB-lite"/>
    </source>
</evidence>
<feature type="transmembrane region" description="Helical" evidence="2">
    <location>
        <begin position="51"/>
        <end position="77"/>
    </location>
</feature>
<sequence length="358" mass="36320">MIPYGRVVVAVVAVVAAAGMVVAAGMVAVVEGAGMGEVDTLEEEVIGAGDTLAEVTGAVTGAAIIIAVLVSSLAWAWDWAWGMVWAGLIMVGVGAGLIMVGVRLIMVGVHLIIRPCLPRRQCMSSARTWSHLHSNPIITGITVEIRRGIIPTSTNASKAGCRWRPGPLINHRILMRKMFRLSTLLAALSLGACVSIPSGPSVMVLPGSGKNFDQFRVDDLSCKQYATEQVKGITPNEASISSGVGSAAVGTALGAAAGAAIGGGTGAAIGAGSGFALGGLTGSSSARASGEIGQQRYDMGYVQCMYAKGHRVPIAGQIMDNSAAGGRGQSMSSPPPPPPTGNPPPPPPSGYSPPPPPR</sequence>
<feature type="region of interest" description="Disordered" evidence="1">
    <location>
        <begin position="320"/>
        <end position="358"/>
    </location>
</feature>
<feature type="transmembrane region" description="Helical" evidence="2">
    <location>
        <begin position="83"/>
        <end position="113"/>
    </location>
</feature>
<keyword evidence="2" id="KW-0472">Membrane</keyword>
<accession>A0A1H7KF14</accession>
<keyword evidence="2" id="KW-0812">Transmembrane</keyword>
<keyword evidence="5" id="KW-1185">Reference proteome</keyword>
<evidence type="ECO:0000256" key="2">
    <source>
        <dbReference type="SAM" id="Phobius"/>
    </source>
</evidence>
<dbReference type="STRING" id="1233.SAMN05216387_103205"/>
<protein>
    <recommendedName>
        <fullName evidence="3">YMGG-like Gly-zipper domain-containing protein</fullName>
    </recommendedName>
</protein>
<evidence type="ECO:0000313" key="5">
    <source>
        <dbReference type="Proteomes" id="UP000198620"/>
    </source>
</evidence>
<evidence type="ECO:0000259" key="3">
    <source>
        <dbReference type="Pfam" id="PF13441"/>
    </source>
</evidence>
<dbReference type="AlphaFoldDB" id="A0A1H7KF14"/>
<dbReference type="Proteomes" id="UP000198620">
    <property type="component" value="Unassembled WGS sequence"/>
</dbReference>
<gene>
    <name evidence="4" type="ORF">SAMN05216387_103205</name>
</gene>
<dbReference type="InterPro" id="IPR027367">
    <property type="entry name" value="Gly-zipper_YMGG"/>
</dbReference>
<proteinExistence type="predicted"/>
<dbReference type="Pfam" id="PF13441">
    <property type="entry name" value="Gly-zipper_YMGG"/>
    <property type="match status" value="1"/>
</dbReference>
<name>A0A1H7KF14_9PROT</name>
<feature type="compositionally biased region" description="Pro residues" evidence="1">
    <location>
        <begin position="333"/>
        <end position="358"/>
    </location>
</feature>